<dbReference type="Pfam" id="PF07534">
    <property type="entry name" value="TLD"/>
    <property type="match status" value="1"/>
</dbReference>
<name>A0ABD3PSQ7_9STRA</name>
<dbReference type="InterPro" id="IPR006571">
    <property type="entry name" value="TLDc_dom"/>
</dbReference>
<evidence type="ECO:0000313" key="4">
    <source>
        <dbReference type="EMBL" id="KAL3790411.1"/>
    </source>
</evidence>
<organism evidence="4 5">
    <name type="scientific">Cyclotella cryptica</name>
    <dbReference type="NCBI Taxonomy" id="29204"/>
    <lineage>
        <taxon>Eukaryota</taxon>
        <taxon>Sar</taxon>
        <taxon>Stramenopiles</taxon>
        <taxon>Ochrophyta</taxon>
        <taxon>Bacillariophyta</taxon>
        <taxon>Coscinodiscophyceae</taxon>
        <taxon>Thalassiosirophycidae</taxon>
        <taxon>Stephanodiscales</taxon>
        <taxon>Stephanodiscaceae</taxon>
        <taxon>Cyclotella</taxon>
    </lineage>
</organism>
<evidence type="ECO:0000313" key="5">
    <source>
        <dbReference type="Proteomes" id="UP001516023"/>
    </source>
</evidence>
<feature type="domain" description="TLDc" evidence="3">
    <location>
        <begin position="90"/>
        <end position="193"/>
    </location>
</feature>
<keyword evidence="2" id="KW-0732">Signal</keyword>
<feature type="chain" id="PRO_5044887294" description="TLDc domain-containing protein" evidence="2">
    <location>
        <begin position="20"/>
        <end position="263"/>
    </location>
</feature>
<sequence length="263" mass="28993">MTLAFNLLVALVLPMLVASFTPPPPQHPQSPSQPPPTKRHPTHVHIFGSSKKQPPSDERTYPESKPATYDLLPSNAFEFGPAALVRPLLLQTQLQYRPLQVVYNAQRDGWDARAFHQKVDGKGASVVLAKVRGQWVGGYNPRGWASLGGSRPSIASFLFYQKFFSWQKLRVNRTGGMACGRDEFDQGIYFGSDALVIPLNGRSPRNVASRLGYFFECGPEGRSTLLPVKGQDSRVDELYVISGVYGKDEDIPNSGGVTDLGLY</sequence>
<comment type="caution">
    <text evidence="4">The sequence shown here is derived from an EMBL/GenBank/DDBJ whole genome shotgun (WGS) entry which is preliminary data.</text>
</comment>
<evidence type="ECO:0000256" key="2">
    <source>
        <dbReference type="SAM" id="SignalP"/>
    </source>
</evidence>
<feature type="compositionally biased region" description="Pro residues" evidence="1">
    <location>
        <begin position="22"/>
        <end position="36"/>
    </location>
</feature>
<proteinExistence type="predicted"/>
<evidence type="ECO:0000256" key="1">
    <source>
        <dbReference type="SAM" id="MobiDB-lite"/>
    </source>
</evidence>
<gene>
    <name evidence="4" type="ORF">HJC23_013583</name>
</gene>
<dbReference type="AlphaFoldDB" id="A0ABD3PSQ7"/>
<evidence type="ECO:0000259" key="3">
    <source>
        <dbReference type="Pfam" id="PF07534"/>
    </source>
</evidence>
<feature type="region of interest" description="Disordered" evidence="1">
    <location>
        <begin position="22"/>
        <end position="65"/>
    </location>
</feature>
<keyword evidence="5" id="KW-1185">Reference proteome</keyword>
<accession>A0ABD3PSQ7</accession>
<feature type="signal peptide" evidence="2">
    <location>
        <begin position="1"/>
        <end position="19"/>
    </location>
</feature>
<reference evidence="4 5" key="1">
    <citation type="journal article" date="2020" name="G3 (Bethesda)">
        <title>Improved Reference Genome for Cyclotella cryptica CCMP332, a Model for Cell Wall Morphogenesis, Salinity Adaptation, and Lipid Production in Diatoms (Bacillariophyta).</title>
        <authorList>
            <person name="Roberts W.R."/>
            <person name="Downey K.M."/>
            <person name="Ruck E.C."/>
            <person name="Traller J.C."/>
            <person name="Alverson A.J."/>
        </authorList>
    </citation>
    <scope>NUCLEOTIDE SEQUENCE [LARGE SCALE GENOMIC DNA]</scope>
    <source>
        <strain evidence="4 5">CCMP332</strain>
    </source>
</reference>
<protein>
    <recommendedName>
        <fullName evidence="3">TLDc domain-containing protein</fullName>
    </recommendedName>
</protein>
<dbReference type="EMBL" id="JABMIG020000128">
    <property type="protein sequence ID" value="KAL3790411.1"/>
    <property type="molecule type" value="Genomic_DNA"/>
</dbReference>
<dbReference type="Proteomes" id="UP001516023">
    <property type="component" value="Unassembled WGS sequence"/>
</dbReference>